<dbReference type="EMBL" id="JACHEU010000006">
    <property type="protein sequence ID" value="MBB6014479.1"/>
    <property type="molecule type" value="Genomic_DNA"/>
</dbReference>
<proteinExistence type="predicted"/>
<name>A0A7W9VW20_9HYPH</name>
<evidence type="ECO:0000313" key="2">
    <source>
        <dbReference type="EMBL" id="MBB6014479.1"/>
    </source>
</evidence>
<reference evidence="2 3" key="1">
    <citation type="submission" date="2020-08" db="EMBL/GenBank/DDBJ databases">
        <title>Genomic Encyclopedia of Type Strains, Phase IV (KMG-IV): sequencing the most valuable type-strain genomes for metagenomic binning, comparative biology and taxonomic classification.</title>
        <authorList>
            <person name="Goeker M."/>
        </authorList>
    </citation>
    <scope>NUCLEOTIDE SEQUENCE [LARGE SCALE GENOMIC DNA]</scope>
    <source>
        <strain evidence="2 3">DSM 11099</strain>
    </source>
</reference>
<comment type="caution">
    <text evidence="2">The sequence shown here is derived from an EMBL/GenBank/DDBJ whole genome shotgun (WGS) entry which is preliminary data.</text>
</comment>
<accession>A0A7W9VW20</accession>
<protein>
    <submittedName>
        <fullName evidence="2">Uncharacterized protein</fullName>
    </submittedName>
</protein>
<dbReference type="AlphaFoldDB" id="A0A7W9VW20"/>
<gene>
    <name evidence="2" type="ORF">HNR59_003874</name>
</gene>
<feature type="region of interest" description="Disordered" evidence="1">
    <location>
        <begin position="90"/>
        <end position="112"/>
    </location>
</feature>
<evidence type="ECO:0000256" key="1">
    <source>
        <dbReference type="SAM" id="MobiDB-lite"/>
    </source>
</evidence>
<organism evidence="2 3">
    <name type="scientific">Aquamicrobium lusatiense</name>
    <dbReference type="NCBI Taxonomy" id="89772"/>
    <lineage>
        <taxon>Bacteria</taxon>
        <taxon>Pseudomonadati</taxon>
        <taxon>Pseudomonadota</taxon>
        <taxon>Alphaproteobacteria</taxon>
        <taxon>Hyphomicrobiales</taxon>
        <taxon>Phyllobacteriaceae</taxon>
        <taxon>Aquamicrobium</taxon>
    </lineage>
</organism>
<sequence length="112" mass="12888">MTMLSISDHTRCRPVPQTVHVAIYEHRHGTDVRVFLDAAQAQAWRTRIAREWWHHEFDDDPPPEDEIGAEYFERMLERDEFFSTMTCEIEGSRHEPTDPASPVPGTGHGGTT</sequence>
<dbReference type="Proteomes" id="UP000533306">
    <property type="component" value="Unassembled WGS sequence"/>
</dbReference>
<keyword evidence="3" id="KW-1185">Reference proteome</keyword>
<evidence type="ECO:0000313" key="3">
    <source>
        <dbReference type="Proteomes" id="UP000533306"/>
    </source>
</evidence>